<dbReference type="InterPro" id="IPR029052">
    <property type="entry name" value="Metallo-depent_PP-like"/>
</dbReference>
<dbReference type="GO" id="GO:0016787">
    <property type="term" value="F:hydrolase activity"/>
    <property type="evidence" value="ECO:0007669"/>
    <property type="project" value="UniProtKB-KW"/>
</dbReference>
<sequence length="293" mass="33350">MHNKSSEAYRIIHISDVHFCVFPKNPLTCLNKRFKGALRQVFGGVTFQSSTISERFPDLVVKLQADSICITGDFSLTALDAEFLLAQKFVNNLEKHASVHVLPGNHDVYTQKALNHQTFYQYFPNTQLQNQQISFNKLIDHWWLVLLDCSCLNGWFSANGMIKSSQISVLENFILSLPPKENIIIANHYPLLPTKDPSHDLMNHLLLQHVLKKYANVRLYLHGHNHQAAVYNCKDHAPNMILNSGSISLPSNARFHIIDLYSQGYHVYTAAITNLLDTKKPLEISIEASLESW</sequence>
<proteinExistence type="inferred from homology"/>
<protein>
    <submittedName>
        <fullName evidence="6">Cyclic 3',5'-adenosine monophosphate phosphodiesterase,Calcineurin-like phosphoesterase</fullName>
    </submittedName>
</protein>
<evidence type="ECO:0000259" key="5">
    <source>
        <dbReference type="Pfam" id="PF00149"/>
    </source>
</evidence>
<dbReference type="PANTHER" id="PTHR42988">
    <property type="entry name" value="PHOSPHOHYDROLASE"/>
    <property type="match status" value="1"/>
</dbReference>
<name>A0A3B0PND5_9CHLA</name>
<evidence type="ECO:0000313" key="7">
    <source>
        <dbReference type="Proteomes" id="UP000258476"/>
    </source>
</evidence>
<dbReference type="SUPFAM" id="SSF56300">
    <property type="entry name" value="Metallo-dependent phosphatases"/>
    <property type="match status" value="1"/>
</dbReference>
<dbReference type="InterPro" id="IPR004843">
    <property type="entry name" value="Calcineurin-like_PHP"/>
</dbReference>
<evidence type="ECO:0000256" key="2">
    <source>
        <dbReference type="ARBA" id="ARBA00022801"/>
    </source>
</evidence>
<reference evidence="7" key="1">
    <citation type="submission" date="2017-11" db="EMBL/GenBank/DDBJ databases">
        <authorList>
            <person name="Seth-Smith MB H."/>
        </authorList>
    </citation>
    <scope>NUCLEOTIDE SEQUENCE [LARGE SCALE GENOMIC DNA]</scope>
</reference>
<dbReference type="EMBL" id="LS992154">
    <property type="protein sequence ID" value="SYX09329.1"/>
    <property type="molecule type" value="Genomic_DNA"/>
</dbReference>
<organism evidence="6 7">
    <name type="scientific">Chlamydia poikilotherma</name>
    <dbReference type="NCBI Taxonomy" id="1967783"/>
    <lineage>
        <taxon>Bacteria</taxon>
        <taxon>Pseudomonadati</taxon>
        <taxon>Chlamydiota</taxon>
        <taxon>Chlamydiia</taxon>
        <taxon>Chlamydiales</taxon>
        <taxon>Chlamydiaceae</taxon>
        <taxon>Chlamydia/Chlamydophila group</taxon>
        <taxon>Chlamydia</taxon>
    </lineage>
</organism>
<gene>
    <name evidence="6" type="ORF">C834K_0892</name>
</gene>
<dbReference type="Proteomes" id="UP000258476">
    <property type="component" value="Chromosome"/>
</dbReference>
<dbReference type="Gene3D" id="3.60.21.10">
    <property type="match status" value="1"/>
</dbReference>
<evidence type="ECO:0000256" key="4">
    <source>
        <dbReference type="ARBA" id="ARBA00025742"/>
    </source>
</evidence>
<dbReference type="InterPro" id="IPR050884">
    <property type="entry name" value="CNP_phosphodiesterase-III"/>
</dbReference>
<dbReference type="PANTHER" id="PTHR42988:SF2">
    <property type="entry name" value="CYCLIC NUCLEOTIDE PHOSPHODIESTERASE CBUA0032-RELATED"/>
    <property type="match status" value="1"/>
</dbReference>
<comment type="similarity">
    <text evidence="4">Belongs to the cyclic nucleotide phosphodiesterase class-III family.</text>
</comment>
<feature type="domain" description="Calcineurin-like phosphoesterase" evidence="5">
    <location>
        <begin position="10"/>
        <end position="227"/>
    </location>
</feature>
<dbReference type="OrthoDB" id="9794568at2"/>
<keyword evidence="1" id="KW-0479">Metal-binding</keyword>
<evidence type="ECO:0000256" key="1">
    <source>
        <dbReference type="ARBA" id="ARBA00022723"/>
    </source>
</evidence>
<dbReference type="KEGG" id="chla:C834K_0892"/>
<evidence type="ECO:0000313" key="6">
    <source>
        <dbReference type="EMBL" id="SYX09329.1"/>
    </source>
</evidence>
<dbReference type="AlphaFoldDB" id="A0A3B0PND5"/>
<evidence type="ECO:0000256" key="3">
    <source>
        <dbReference type="ARBA" id="ARBA00023004"/>
    </source>
</evidence>
<accession>A0A3B0PND5</accession>
<keyword evidence="2" id="KW-0378">Hydrolase</keyword>
<keyword evidence="7" id="KW-1185">Reference proteome</keyword>
<dbReference type="Pfam" id="PF00149">
    <property type="entry name" value="Metallophos"/>
    <property type="match status" value="1"/>
</dbReference>
<dbReference type="GO" id="GO:0046872">
    <property type="term" value="F:metal ion binding"/>
    <property type="evidence" value="ECO:0007669"/>
    <property type="project" value="UniProtKB-KW"/>
</dbReference>
<dbReference type="RefSeq" id="WP_117274611.1">
    <property type="nucleotide sequence ID" value="NZ_LS992154.1"/>
</dbReference>
<keyword evidence="3" id="KW-0408">Iron</keyword>